<dbReference type="Gene3D" id="1.10.510.10">
    <property type="entry name" value="Transferase(Phosphotransferase) domain 1"/>
    <property type="match status" value="1"/>
</dbReference>
<evidence type="ECO:0000313" key="7">
    <source>
        <dbReference type="EMBL" id="OEJ73021.1"/>
    </source>
</evidence>
<reference evidence="7" key="1">
    <citation type="submission" date="2016-09" db="EMBL/GenBank/DDBJ databases">
        <title>Draft genome of thermotolerant cyanobacterium Desertifilum sp. strain IPPAS B-1220.</title>
        <authorList>
            <person name="Sinetova M.A."/>
            <person name="Bolakhan K."/>
            <person name="Zayadan B.K."/>
            <person name="Mironov K.S."/>
            <person name="Ustinova V."/>
            <person name="Kupriyanova E.V."/>
            <person name="Sidorov R.A."/>
            <person name="Skrypnik A.N."/>
            <person name="Gogoleva N.E."/>
            <person name="Gogolev Y.V."/>
            <person name="Los D.A."/>
        </authorList>
    </citation>
    <scope>NUCLEOTIDE SEQUENCE [LARGE SCALE GENOMIC DNA]</scope>
    <source>
        <strain evidence="7">IPPAS B-1220</strain>
    </source>
</reference>
<dbReference type="InterPro" id="IPR011009">
    <property type="entry name" value="Kinase-like_dom_sf"/>
</dbReference>
<dbReference type="RefSeq" id="WP_069969363.1">
    <property type="nucleotide sequence ID" value="NZ_CM124774.1"/>
</dbReference>
<keyword evidence="2 5" id="KW-0547">Nucleotide-binding</keyword>
<comment type="caution">
    <text evidence="7">The sequence shown here is derived from an EMBL/GenBank/DDBJ whole genome shotgun (WGS) entry which is preliminary data.</text>
</comment>
<dbReference type="PANTHER" id="PTHR43289">
    <property type="entry name" value="MITOGEN-ACTIVATED PROTEIN KINASE KINASE KINASE 20-RELATED"/>
    <property type="match status" value="1"/>
</dbReference>
<dbReference type="OrthoDB" id="9788659at2"/>
<evidence type="ECO:0000256" key="2">
    <source>
        <dbReference type="ARBA" id="ARBA00022741"/>
    </source>
</evidence>
<keyword evidence="7" id="KW-0723">Serine/threonine-protein kinase</keyword>
<dbReference type="GO" id="GO:0005524">
    <property type="term" value="F:ATP binding"/>
    <property type="evidence" value="ECO:0007669"/>
    <property type="project" value="UniProtKB-UniRule"/>
</dbReference>
<evidence type="ECO:0000256" key="3">
    <source>
        <dbReference type="ARBA" id="ARBA00022777"/>
    </source>
</evidence>
<dbReference type="PROSITE" id="PS00107">
    <property type="entry name" value="PROTEIN_KINASE_ATP"/>
    <property type="match status" value="1"/>
</dbReference>
<gene>
    <name evidence="7" type="ORF">BH720_21950</name>
</gene>
<proteinExistence type="predicted"/>
<evidence type="ECO:0000259" key="6">
    <source>
        <dbReference type="PROSITE" id="PS50011"/>
    </source>
</evidence>
<dbReference type="SUPFAM" id="SSF56112">
    <property type="entry name" value="Protein kinase-like (PK-like)"/>
    <property type="match status" value="1"/>
</dbReference>
<dbReference type="EMBL" id="MJGC01000101">
    <property type="protein sequence ID" value="OEJ73021.1"/>
    <property type="molecule type" value="Genomic_DNA"/>
</dbReference>
<keyword evidence="3 7" id="KW-0418">Kinase</keyword>
<dbReference type="STRING" id="1781255.BH720_21950"/>
<protein>
    <submittedName>
        <fullName evidence="7">Serine/threonine protein kinase</fullName>
    </submittedName>
</protein>
<name>A0A1E5QEI5_9CYAN</name>
<evidence type="ECO:0000256" key="5">
    <source>
        <dbReference type="PROSITE-ProRule" id="PRU10141"/>
    </source>
</evidence>
<dbReference type="InterPro" id="IPR008271">
    <property type="entry name" value="Ser/Thr_kinase_AS"/>
</dbReference>
<dbReference type="PANTHER" id="PTHR43289:SF34">
    <property type="entry name" value="SERINE_THREONINE-PROTEIN KINASE YBDM-RELATED"/>
    <property type="match status" value="1"/>
</dbReference>
<dbReference type="InterPro" id="IPR000719">
    <property type="entry name" value="Prot_kinase_dom"/>
</dbReference>
<organism evidence="7">
    <name type="scientific">Desertifilum tharense IPPAS B-1220</name>
    <dbReference type="NCBI Taxonomy" id="1781255"/>
    <lineage>
        <taxon>Bacteria</taxon>
        <taxon>Bacillati</taxon>
        <taxon>Cyanobacteriota</taxon>
        <taxon>Cyanophyceae</taxon>
        <taxon>Desertifilales</taxon>
        <taxon>Desertifilaceae</taxon>
        <taxon>Desertifilum</taxon>
    </lineage>
</organism>
<dbReference type="PROSITE" id="PS50011">
    <property type="entry name" value="PROTEIN_KINASE_DOM"/>
    <property type="match status" value="1"/>
</dbReference>
<dbReference type="Pfam" id="PF00069">
    <property type="entry name" value="Pkinase"/>
    <property type="match status" value="1"/>
</dbReference>
<keyword evidence="1" id="KW-0808">Transferase</keyword>
<dbReference type="Gene3D" id="3.30.200.20">
    <property type="entry name" value="Phosphorylase Kinase, domain 1"/>
    <property type="match status" value="1"/>
</dbReference>
<dbReference type="SMART" id="SM00220">
    <property type="entry name" value="S_TKc"/>
    <property type="match status" value="1"/>
</dbReference>
<sequence>MSDPNIGRLLDNRYQLVELLGKGAMGQVYLAKDVLLGGVSVAIKFLSQTLLNKKMRDRFEREATTSALLGQRSMHIVRVMDYGVNSDDVPFYVMEYLRGESLSDLISTSPLSIPRFINVTRQICLGLQCAHEGIEKDNRIYSIIHRDIKPSNILVTNDPTVGELVKILDFGIAKILADDSGQTNCFMGTLAYSSPEQMEGKELDNRSDIYSLGVMMFQMLTGKMPLQAETHTFGGWYKTHHHQSPRTFASVDPNLKLPKALETTIMGCLEKDPKNRPQSVNEIIKTLDPLSARFSHAQSIGQRIGQVLQTRPVVADPQRTDVPSLEEVCRLQSWPKDKPLAQIVFPQVLATSRETVVTLWVMLNKSEIQQRQFSTLYNKLYKNFLCMMSPHPMVLWLTVLYNREHGPRWLRCYLDLKTAKGQEMVRLLGQKGTYQILLFAVEEPQRCAQAISVRLNPSQCQLLQDWANSSQIINAAQPNLSKSLLKQEFEKLQPQILMKLQSDDPDTSFS</sequence>
<dbReference type="AlphaFoldDB" id="A0A1E5QEI5"/>
<feature type="binding site" evidence="5">
    <location>
        <position position="44"/>
    </location>
    <ligand>
        <name>ATP</name>
        <dbReference type="ChEBI" id="CHEBI:30616"/>
    </ligand>
</feature>
<feature type="domain" description="Protein kinase" evidence="6">
    <location>
        <begin position="14"/>
        <end position="291"/>
    </location>
</feature>
<dbReference type="PROSITE" id="PS00108">
    <property type="entry name" value="PROTEIN_KINASE_ST"/>
    <property type="match status" value="1"/>
</dbReference>
<dbReference type="GO" id="GO:0004674">
    <property type="term" value="F:protein serine/threonine kinase activity"/>
    <property type="evidence" value="ECO:0007669"/>
    <property type="project" value="UniProtKB-KW"/>
</dbReference>
<keyword evidence="4 5" id="KW-0067">ATP-binding</keyword>
<evidence type="ECO:0000256" key="4">
    <source>
        <dbReference type="ARBA" id="ARBA00022840"/>
    </source>
</evidence>
<dbReference type="InterPro" id="IPR017441">
    <property type="entry name" value="Protein_kinase_ATP_BS"/>
</dbReference>
<evidence type="ECO:0000256" key="1">
    <source>
        <dbReference type="ARBA" id="ARBA00022679"/>
    </source>
</evidence>
<accession>A0A1E5QEI5</accession>
<dbReference type="CDD" id="cd14014">
    <property type="entry name" value="STKc_PknB_like"/>
    <property type="match status" value="1"/>
</dbReference>